<dbReference type="EMBL" id="GGEC01072474">
    <property type="protein sequence ID" value="MBX52958.1"/>
    <property type="molecule type" value="Transcribed_RNA"/>
</dbReference>
<protein>
    <submittedName>
        <fullName evidence="1">Phytochrome B</fullName>
    </submittedName>
</protein>
<sequence>MCEGAYWV</sequence>
<proteinExistence type="predicted"/>
<accession>A0A2P2PDY6</accession>
<organism evidence="1">
    <name type="scientific">Rhizophora mucronata</name>
    <name type="common">Asiatic mangrove</name>
    <dbReference type="NCBI Taxonomy" id="61149"/>
    <lineage>
        <taxon>Eukaryota</taxon>
        <taxon>Viridiplantae</taxon>
        <taxon>Streptophyta</taxon>
        <taxon>Embryophyta</taxon>
        <taxon>Tracheophyta</taxon>
        <taxon>Spermatophyta</taxon>
        <taxon>Magnoliopsida</taxon>
        <taxon>eudicotyledons</taxon>
        <taxon>Gunneridae</taxon>
        <taxon>Pentapetalae</taxon>
        <taxon>rosids</taxon>
        <taxon>fabids</taxon>
        <taxon>Malpighiales</taxon>
        <taxon>Rhizophoraceae</taxon>
        <taxon>Rhizophora</taxon>
    </lineage>
</organism>
<name>A0A2P2PDY6_RHIMU</name>
<reference evidence="1" key="1">
    <citation type="submission" date="2018-02" db="EMBL/GenBank/DDBJ databases">
        <title>Rhizophora mucronata_Transcriptome.</title>
        <authorList>
            <person name="Meera S.P."/>
            <person name="Sreeshan A."/>
            <person name="Augustine A."/>
        </authorList>
    </citation>
    <scope>NUCLEOTIDE SEQUENCE</scope>
    <source>
        <tissue evidence="1">Leaf</tissue>
    </source>
</reference>
<evidence type="ECO:0000313" key="1">
    <source>
        <dbReference type="EMBL" id="MBX52958.1"/>
    </source>
</evidence>